<dbReference type="Gene3D" id="3.40.50.12370">
    <property type="match status" value="1"/>
</dbReference>
<dbReference type="Pfam" id="PF00582">
    <property type="entry name" value="Usp"/>
    <property type="match status" value="1"/>
</dbReference>
<evidence type="ECO:0000259" key="2">
    <source>
        <dbReference type="Pfam" id="PF00582"/>
    </source>
</evidence>
<dbReference type="CDD" id="cd00293">
    <property type="entry name" value="USP-like"/>
    <property type="match status" value="1"/>
</dbReference>
<organism evidence="3 4">
    <name type="scientific">Roseitalea porphyridii</name>
    <dbReference type="NCBI Taxonomy" id="1852022"/>
    <lineage>
        <taxon>Bacteria</taxon>
        <taxon>Pseudomonadati</taxon>
        <taxon>Pseudomonadota</taxon>
        <taxon>Alphaproteobacteria</taxon>
        <taxon>Hyphomicrobiales</taxon>
        <taxon>Ahrensiaceae</taxon>
        <taxon>Roseitalea</taxon>
    </lineage>
</organism>
<dbReference type="InterPro" id="IPR006015">
    <property type="entry name" value="Universal_stress_UspA"/>
</dbReference>
<keyword evidence="4" id="KW-1185">Reference proteome</keyword>
<proteinExistence type="inferred from homology"/>
<dbReference type="PANTHER" id="PTHR46268">
    <property type="entry name" value="STRESS RESPONSE PROTEIN NHAX"/>
    <property type="match status" value="1"/>
</dbReference>
<dbReference type="InterPro" id="IPR006016">
    <property type="entry name" value="UspA"/>
</dbReference>
<accession>A0A4V1A427</accession>
<name>A0A4V1A427_9HYPH</name>
<comment type="similarity">
    <text evidence="1">Belongs to the universal stress protein A family.</text>
</comment>
<gene>
    <name evidence="3" type="ORF">E0E05_11455</name>
</gene>
<evidence type="ECO:0000256" key="1">
    <source>
        <dbReference type="ARBA" id="ARBA00008791"/>
    </source>
</evidence>
<dbReference type="PANTHER" id="PTHR46268:SF15">
    <property type="entry name" value="UNIVERSAL STRESS PROTEIN HP_0031"/>
    <property type="match status" value="1"/>
</dbReference>
<dbReference type="PRINTS" id="PR01438">
    <property type="entry name" value="UNVRSLSTRESS"/>
</dbReference>
<dbReference type="KEGG" id="rpod:E0E05_11455"/>
<reference evidence="3 4" key="1">
    <citation type="journal article" date="2017" name="Int. J. Syst. Evol. Microbiol.">
        <title>Roseitalea porphyridii gen. nov., sp. nov., isolated from a red alga, and reclassification of Hoeflea suaedae Chung et al. 2013 as Pseudohoeflea suaedae gen. nov., comb. nov.</title>
        <authorList>
            <person name="Hyeon J.W."/>
            <person name="Jeong S.E."/>
            <person name="Baek K."/>
            <person name="Jeon C.O."/>
        </authorList>
    </citation>
    <scope>NUCLEOTIDE SEQUENCE [LARGE SCALE GENOMIC DNA]</scope>
    <source>
        <strain evidence="3 4">MA7-20</strain>
    </source>
</reference>
<dbReference type="AlphaFoldDB" id="A0A4V1A427"/>
<dbReference type="Proteomes" id="UP000293719">
    <property type="component" value="Chromosome"/>
</dbReference>
<evidence type="ECO:0000313" key="4">
    <source>
        <dbReference type="Proteomes" id="UP000293719"/>
    </source>
</evidence>
<protein>
    <submittedName>
        <fullName evidence="3">Universal stress protein</fullName>
    </submittedName>
</protein>
<dbReference type="EMBL" id="CP036532">
    <property type="protein sequence ID" value="QBK31158.1"/>
    <property type="molecule type" value="Genomic_DNA"/>
</dbReference>
<sequence>MPIKPPAAAPVHAVAAFSGGQAMTPKTILYPLGMDQPLDELRPAIELCRAREAHLTVLLIALAPPPPIAVDTVILSDAWASQAEEIKKELHAHGERARDLIAESGISCEIKRSLMVDSSIELAVAEHAFFADVTLISRTLPEKSGFADHVASGVLFGAGKPVLVGAPAQFETLDWKTVLIAWDNEKPAVRAIAEALPILRAAEAVHILSIDPDASRTGDGEAPGWDLAAYLSRHGVSLTVHTQPSGQLAVSRVIVEFADDIGADGIVMGAFGHSRLRQRLLGGTTRSMMDDCPLPVLMAH</sequence>
<evidence type="ECO:0000313" key="3">
    <source>
        <dbReference type="EMBL" id="QBK31158.1"/>
    </source>
</evidence>
<dbReference type="SUPFAM" id="SSF52402">
    <property type="entry name" value="Adenine nucleotide alpha hydrolases-like"/>
    <property type="match status" value="2"/>
</dbReference>
<feature type="domain" description="UspA" evidence="2">
    <location>
        <begin position="176"/>
        <end position="299"/>
    </location>
</feature>